<feature type="region of interest" description="Disordered" evidence="4">
    <location>
        <begin position="1"/>
        <end position="35"/>
    </location>
</feature>
<evidence type="ECO:0000313" key="5">
    <source>
        <dbReference type="EMBL" id="MBB6209608.1"/>
    </source>
</evidence>
<accession>A0A7W9ZEE0</accession>
<dbReference type="InterPro" id="IPR052341">
    <property type="entry name" value="LOG_family_nucleotidases"/>
</dbReference>
<dbReference type="SUPFAM" id="SSF102405">
    <property type="entry name" value="MCP/YpsA-like"/>
    <property type="match status" value="1"/>
</dbReference>
<comment type="caution">
    <text evidence="5">The sequence shown here is derived from an EMBL/GenBank/DDBJ whole genome shotgun (WGS) entry which is preliminary data.</text>
</comment>
<dbReference type="EC" id="3.2.2.4" evidence="2"/>
<dbReference type="Gene3D" id="3.40.50.450">
    <property type="match status" value="1"/>
</dbReference>
<dbReference type="InterPro" id="IPR031100">
    <property type="entry name" value="LOG_fam"/>
</dbReference>
<dbReference type="EMBL" id="JACIIX010000002">
    <property type="protein sequence ID" value="MBB6209608.1"/>
    <property type="molecule type" value="Genomic_DNA"/>
</dbReference>
<evidence type="ECO:0000256" key="1">
    <source>
        <dbReference type="ARBA" id="ARBA00000274"/>
    </source>
</evidence>
<evidence type="ECO:0000313" key="6">
    <source>
        <dbReference type="Proteomes" id="UP000544872"/>
    </source>
</evidence>
<evidence type="ECO:0000256" key="4">
    <source>
        <dbReference type="SAM" id="MobiDB-lite"/>
    </source>
</evidence>
<evidence type="ECO:0000256" key="2">
    <source>
        <dbReference type="ARBA" id="ARBA00011985"/>
    </source>
</evidence>
<dbReference type="Proteomes" id="UP000544872">
    <property type="component" value="Unassembled WGS sequence"/>
</dbReference>
<dbReference type="GO" id="GO:0008714">
    <property type="term" value="F:AMP nucleosidase activity"/>
    <property type="evidence" value="ECO:0007669"/>
    <property type="project" value="UniProtKB-EC"/>
</dbReference>
<reference evidence="5 6" key="1">
    <citation type="submission" date="2020-08" db="EMBL/GenBank/DDBJ databases">
        <title>Genomic Encyclopedia of Type Strains, Phase IV (KMG-IV): sequencing the most valuable type-strain genomes for metagenomic binning, comparative biology and taxonomic classification.</title>
        <authorList>
            <person name="Goeker M."/>
        </authorList>
    </citation>
    <scope>NUCLEOTIDE SEQUENCE [LARGE SCALE GENOMIC DNA]</scope>
    <source>
        <strain evidence="5 6">DSM 11590</strain>
    </source>
</reference>
<organism evidence="5 6">
    <name type="scientific">Novispirillum itersonii</name>
    <name type="common">Aquaspirillum itersonii</name>
    <dbReference type="NCBI Taxonomy" id="189"/>
    <lineage>
        <taxon>Bacteria</taxon>
        <taxon>Pseudomonadati</taxon>
        <taxon>Pseudomonadota</taxon>
        <taxon>Alphaproteobacteria</taxon>
        <taxon>Rhodospirillales</taxon>
        <taxon>Novispirillaceae</taxon>
        <taxon>Novispirillum</taxon>
    </lineage>
</organism>
<comment type="catalytic activity">
    <reaction evidence="1">
        <text>AMP + H2O = D-ribose 5-phosphate + adenine</text>
        <dbReference type="Rhea" id="RHEA:20129"/>
        <dbReference type="ChEBI" id="CHEBI:15377"/>
        <dbReference type="ChEBI" id="CHEBI:16708"/>
        <dbReference type="ChEBI" id="CHEBI:78346"/>
        <dbReference type="ChEBI" id="CHEBI:456215"/>
        <dbReference type="EC" id="3.2.2.4"/>
    </reaction>
</comment>
<name>A0A7W9ZEE0_NOVIT</name>
<evidence type="ECO:0000256" key="3">
    <source>
        <dbReference type="ARBA" id="ARBA00031983"/>
    </source>
</evidence>
<dbReference type="Pfam" id="PF03641">
    <property type="entry name" value="Lysine_decarbox"/>
    <property type="match status" value="1"/>
</dbReference>
<protein>
    <recommendedName>
        <fullName evidence="3">AMP nucleosidase</fullName>
        <ecNumber evidence="2">3.2.2.4</ecNumber>
    </recommendedName>
    <alternativeName>
        <fullName evidence="3">AMP nucleosidase</fullName>
    </alternativeName>
</protein>
<feature type="compositionally biased region" description="Basic and acidic residues" evidence="4">
    <location>
        <begin position="15"/>
        <end position="26"/>
    </location>
</feature>
<dbReference type="RefSeq" id="WP_184261998.1">
    <property type="nucleotide sequence ID" value="NZ_JACIIX010000002.1"/>
</dbReference>
<dbReference type="PANTHER" id="PTHR43393">
    <property type="entry name" value="CYTOKININ RIBOSIDE 5'-MONOPHOSPHATE PHOSPHORIBOHYDROLASE"/>
    <property type="match status" value="1"/>
</dbReference>
<sequence>MTDQNRRYSPFPTSAEDRRTHEERQARKTTPQTESDSYRLAFADVDFLTTRDLRPVRLQLEMLKPEILLQDEGVVSTVVVFGSARIPEPDVARQRLEEARATAAATPADAAAQRAVTIAERIVENSRHYTVARDFARKVSEHSQVPGHRRYVVCTGGGPGIMEAANRGASDVGADSIGLSIVLPHEQFPNAYITPKLSFNFHYFAVRKMHFLIRAEALACFPGGFGTMDELFEALTLIQTGKIQRIPVLLFGKDWWQKVINFEALVEEGTISPEDLDIFHFVETAEEGWKIITDFYNTHPHPNRWAEPGMGP</sequence>
<keyword evidence="6" id="KW-1185">Reference proteome</keyword>
<gene>
    <name evidence="5" type="ORF">FHS48_001010</name>
</gene>
<dbReference type="AlphaFoldDB" id="A0A7W9ZEE0"/>
<proteinExistence type="predicted"/>
<dbReference type="PANTHER" id="PTHR43393:SF3">
    <property type="entry name" value="LYSINE DECARBOXYLASE-LIKE PROTEIN"/>
    <property type="match status" value="1"/>
</dbReference>
<dbReference type="GO" id="GO:0005829">
    <property type="term" value="C:cytosol"/>
    <property type="evidence" value="ECO:0007669"/>
    <property type="project" value="TreeGrafter"/>
</dbReference>